<gene>
    <name evidence="3" type="ORF">ATANTOWER_026503</name>
</gene>
<evidence type="ECO:0000313" key="3">
    <source>
        <dbReference type="EMBL" id="MED6259620.1"/>
    </source>
</evidence>
<dbReference type="Proteomes" id="UP001345963">
    <property type="component" value="Unassembled WGS sequence"/>
</dbReference>
<name>A0ABU7CCM2_9TELE</name>
<organism evidence="3 4">
    <name type="scientific">Ataeniobius toweri</name>
    <dbReference type="NCBI Taxonomy" id="208326"/>
    <lineage>
        <taxon>Eukaryota</taxon>
        <taxon>Metazoa</taxon>
        <taxon>Chordata</taxon>
        <taxon>Craniata</taxon>
        <taxon>Vertebrata</taxon>
        <taxon>Euteleostomi</taxon>
        <taxon>Actinopterygii</taxon>
        <taxon>Neopterygii</taxon>
        <taxon>Teleostei</taxon>
        <taxon>Neoteleostei</taxon>
        <taxon>Acanthomorphata</taxon>
        <taxon>Ovalentaria</taxon>
        <taxon>Atherinomorphae</taxon>
        <taxon>Cyprinodontiformes</taxon>
        <taxon>Goodeidae</taxon>
        <taxon>Ataeniobius</taxon>
    </lineage>
</organism>
<feature type="non-terminal residue" evidence="3">
    <location>
        <position position="94"/>
    </location>
</feature>
<evidence type="ECO:0000256" key="1">
    <source>
        <dbReference type="SAM" id="MobiDB-lite"/>
    </source>
</evidence>
<sequence length="94" mass="10311">MIAWKHYLVAVSVCFIVCGDLNRSEPLPPSSALPSGNAVLLSAGSSSNKGGNRTDVLLDCWWKNWSTQRKSHKEKMRNPNTSFCEATPSCSPDK</sequence>
<keyword evidence="2" id="KW-0732">Signal</keyword>
<feature type="region of interest" description="Disordered" evidence="1">
    <location>
        <begin position="71"/>
        <end position="94"/>
    </location>
</feature>
<accession>A0ABU7CCM2</accession>
<dbReference type="EMBL" id="JAHUTI010084965">
    <property type="protein sequence ID" value="MED6259620.1"/>
    <property type="molecule type" value="Genomic_DNA"/>
</dbReference>
<feature type="chain" id="PRO_5046473123" description="Secreted protein" evidence="2">
    <location>
        <begin position="20"/>
        <end position="94"/>
    </location>
</feature>
<comment type="caution">
    <text evidence="3">The sequence shown here is derived from an EMBL/GenBank/DDBJ whole genome shotgun (WGS) entry which is preliminary data.</text>
</comment>
<protein>
    <recommendedName>
        <fullName evidence="5">Secreted protein</fullName>
    </recommendedName>
</protein>
<feature type="signal peptide" evidence="2">
    <location>
        <begin position="1"/>
        <end position="19"/>
    </location>
</feature>
<proteinExistence type="predicted"/>
<reference evidence="3 4" key="1">
    <citation type="submission" date="2021-07" db="EMBL/GenBank/DDBJ databases">
        <authorList>
            <person name="Palmer J.M."/>
        </authorList>
    </citation>
    <scope>NUCLEOTIDE SEQUENCE [LARGE SCALE GENOMIC DNA]</scope>
    <source>
        <strain evidence="3 4">AT_MEX2019</strain>
        <tissue evidence="3">Muscle</tissue>
    </source>
</reference>
<evidence type="ECO:0000313" key="4">
    <source>
        <dbReference type="Proteomes" id="UP001345963"/>
    </source>
</evidence>
<evidence type="ECO:0000256" key="2">
    <source>
        <dbReference type="SAM" id="SignalP"/>
    </source>
</evidence>
<evidence type="ECO:0008006" key="5">
    <source>
        <dbReference type="Google" id="ProtNLM"/>
    </source>
</evidence>
<keyword evidence="4" id="KW-1185">Reference proteome</keyword>
<feature type="compositionally biased region" description="Polar residues" evidence="1">
    <location>
        <begin position="78"/>
        <end position="94"/>
    </location>
</feature>